<feature type="region of interest" description="Disordered" evidence="1">
    <location>
        <begin position="190"/>
        <end position="257"/>
    </location>
</feature>
<evidence type="ECO:0000313" key="3">
    <source>
        <dbReference type="Proteomes" id="UP000199055"/>
    </source>
</evidence>
<feature type="compositionally biased region" description="Basic and acidic residues" evidence="1">
    <location>
        <begin position="205"/>
        <end position="233"/>
    </location>
</feature>
<dbReference type="AlphaFoldDB" id="A0A1H9CR15"/>
<evidence type="ECO:0000256" key="1">
    <source>
        <dbReference type="SAM" id="MobiDB-lite"/>
    </source>
</evidence>
<evidence type="ECO:0000313" key="2">
    <source>
        <dbReference type="EMBL" id="SEQ03033.1"/>
    </source>
</evidence>
<dbReference type="Proteomes" id="UP000199055">
    <property type="component" value="Unassembled WGS sequence"/>
</dbReference>
<dbReference type="EMBL" id="FOET01000003">
    <property type="protein sequence ID" value="SEQ03033.1"/>
    <property type="molecule type" value="Genomic_DNA"/>
</dbReference>
<gene>
    <name evidence="2" type="ORF">SAMN05216481_103355</name>
</gene>
<organism evidence="2 3">
    <name type="scientific">Streptomyces radiopugnans</name>
    <dbReference type="NCBI Taxonomy" id="403935"/>
    <lineage>
        <taxon>Bacteria</taxon>
        <taxon>Bacillati</taxon>
        <taxon>Actinomycetota</taxon>
        <taxon>Actinomycetes</taxon>
        <taxon>Kitasatosporales</taxon>
        <taxon>Streptomycetaceae</taxon>
        <taxon>Streptomyces</taxon>
    </lineage>
</organism>
<proteinExistence type="predicted"/>
<reference evidence="2 3" key="1">
    <citation type="submission" date="2016-10" db="EMBL/GenBank/DDBJ databases">
        <authorList>
            <person name="de Groot N.N."/>
        </authorList>
    </citation>
    <scope>NUCLEOTIDE SEQUENCE [LARGE SCALE GENOMIC DNA]</scope>
    <source>
        <strain evidence="2 3">CGMCC 4.3519</strain>
    </source>
</reference>
<protein>
    <submittedName>
        <fullName evidence="2">Uncharacterized protein</fullName>
    </submittedName>
</protein>
<feature type="compositionally biased region" description="Basic residues" evidence="1">
    <location>
        <begin position="194"/>
        <end position="204"/>
    </location>
</feature>
<sequence length="257" mass="27199">MAAEILKESLGAGRRLSRGGGRCRRGSCRSVAHAGVDVVPVDVGQGDEADIAGLVVDRGFTADGAADVGGLVLLADLAVGVGDDVVRVGVDAEEAGDLGYDAGLLQALAYRALCGRLVTPRVDLPLPDHGAGVVHRGEQPHRPSVTRPRATQLLPVDGDRPPPRILLVAVGGYGPQECAHRHVEGFTVEASQQAHHRGRMRHHDRLRERIDGEPCRPEGPDRGVRDPLDRRGQDFAPASTPVATAARTGTNGKRRPR</sequence>
<accession>A0A1H9CR15</accession>
<name>A0A1H9CR15_9ACTN</name>
<keyword evidence="3" id="KW-1185">Reference proteome</keyword>